<proteinExistence type="predicted"/>
<protein>
    <recommendedName>
        <fullName evidence="4">Kinetochore protein fta4</fullName>
    </recommendedName>
</protein>
<accession>A0ABP0BPQ1</accession>
<evidence type="ECO:0008006" key="4">
    <source>
        <dbReference type="Google" id="ProtNLM"/>
    </source>
</evidence>
<reference evidence="2 3" key="1">
    <citation type="submission" date="2024-01" db="EMBL/GenBank/DDBJ databases">
        <authorList>
            <person name="Allen C."/>
            <person name="Tagirdzhanova G."/>
        </authorList>
    </citation>
    <scope>NUCLEOTIDE SEQUENCE [LARGE SCALE GENOMIC DNA]</scope>
</reference>
<dbReference type="EMBL" id="CAWUHB010000023">
    <property type="protein sequence ID" value="CAK7221634.1"/>
    <property type="molecule type" value="Genomic_DNA"/>
</dbReference>
<dbReference type="InterPro" id="IPR025212">
    <property type="entry name" value="CAD_CENP-Q"/>
</dbReference>
<sequence length="276" mass="30288">MANKWAPLEKEAIAAVHALLEECARPVIARVRIAAGGGGGAAIERRQEQTRQAISSVTRRLRSKLVKGIPFPPGTVVVSSRRGRRSSKGPNDKVSSGIEADFNYESAVEGAQALEQQLNPLQHAVALLERERKREEAALEADYATLRELETNAQVDLRTWRERARKAHVLAPVDGGTGNSSDPSSRHLLQVELVARAPASDENNEKDQQSGGPFEYLSKDLSTTTAQLSSHMESMKTNLQQIDAVMPAIIQSKAALQHVLHERLDPLQYERILLGQ</sequence>
<evidence type="ECO:0000313" key="3">
    <source>
        <dbReference type="Proteomes" id="UP001642405"/>
    </source>
</evidence>
<evidence type="ECO:0000313" key="2">
    <source>
        <dbReference type="EMBL" id="CAK7221634.1"/>
    </source>
</evidence>
<dbReference type="Pfam" id="PF13094">
    <property type="entry name" value="CENP-Q"/>
    <property type="match status" value="1"/>
</dbReference>
<comment type="caution">
    <text evidence="2">The sequence shown here is derived from an EMBL/GenBank/DDBJ whole genome shotgun (WGS) entry which is preliminary data.</text>
</comment>
<dbReference type="Proteomes" id="UP001642405">
    <property type="component" value="Unassembled WGS sequence"/>
</dbReference>
<keyword evidence="3" id="KW-1185">Reference proteome</keyword>
<feature type="region of interest" description="Disordered" evidence="1">
    <location>
        <begin position="76"/>
        <end position="98"/>
    </location>
</feature>
<gene>
    <name evidence="2" type="ORF">SCUCBS95973_004565</name>
</gene>
<organism evidence="2 3">
    <name type="scientific">Sporothrix curviconia</name>
    <dbReference type="NCBI Taxonomy" id="1260050"/>
    <lineage>
        <taxon>Eukaryota</taxon>
        <taxon>Fungi</taxon>
        <taxon>Dikarya</taxon>
        <taxon>Ascomycota</taxon>
        <taxon>Pezizomycotina</taxon>
        <taxon>Sordariomycetes</taxon>
        <taxon>Sordariomycetidae</taxon>
        <taxon>Ophiostomatales</taxon>
        <taxon>Ophiostomataceae</taxon>
        <taxon>Sporothrix</taxon>
    </lineage>
</organism>
<evidence type="ECO:0000256" key="1">
    <source>
        <dbReference type="SAM" id="MobiDB-lite"/>
    </source>
</evidence>
<name>A0ABP0BPQ1_9PEZI</name>